<dbReference type="SUPFAM" id="SSF50978">
    <property type="entry name" value="WD40 repeat-like"/>
    <property type="match status" value="1"/>
</dbReference>
<gene>
    <name evidence="5" type="ORF">HGRIS_014480</name>
</gene>
<dbReference type="PANTHER" id="PTHR19879:SF9">
    <property type="entry name" value="TRANSCRIPTION INITIATION FACTOR TFIID SUBUNIT 5"/>
    <property type="match status" value="1"/>
</dbReference>
<dbReference type="PRINTS" id="PR00320">
    <property type="entry name" value="GPROTEINBRPT"/>
</dbReference>
<dbReference type="PROSITE" id="PS50294">
    <property type="entry name" value="WD_REPEATS_REGION"/>
    <property type="match status" value="3"/>
</dbReference>
<dbReference type="PANTHER" id="PTHR19879">
    <property type="entry name" value="TRANSCRIPTION INITIATION FACTOR TFIID"/>
    <property type="match status" value="1"/>
</dbReference>
<feature type="transmembrane region" description="Helical" evidence="4">
    <location>
        <begin position="271"/>
        <end position="299"/>
    </location>
</feature>
<keyword evidence="4" id="KW-1133">Transmembrane helix</keyword>
<keyword evidence="6" id="KW-1185">Reference proteome</keyword>
<dbReference type="EMBL" id="JASNQZ010000003">
    <property type="protein sequence ID" value="KAL0959201.1"/>
    <property type="molecule type" value="Genomic_DNA"/>
</dbReference>
<keyword evidence="4" id="KW-0472">Membrane</keyword>
<comment type="caution">
    <text evidence="5">The sequence shown here is derived from an EMBL/GenBank/DDBJ whole genome shotgun (WGS) entry which is preliminary data.</text>
</comment>
<dbReference type="PROSITE" id="PS50082">
    <property type="entry name" value="WD_REPEATS_2"/>
    <property type="match status" value="3"/>
</dbReference>
<feature type="repeat" description="WD" evidence="3">
    <location>
        <begin position="1098"/>
        <end position="1132"/>
    </location>
</feature>
<evidence type="ECO:0000256" key="1">
    <source>
        <dbReference type="ARBA" id="ARBA00022574"/>
    </source>
</evidence>
<dbReference type="Proteomes" id="UP001556367">
    <property type="component" value="Unassembled WGS sequence"/>
</dbReference>
<dbReference type="SMART" id="SM00320">
    <property type="entry name" value="WD40"/>
    <property type="match status" value="8"/>
</dbReference>
<dbReference type="PROSITE" id="PS00678">
    <property type="entry name" value="WD_REPEATS_1"/>
    <property type="match status" value="2"/>
</dbReference>
<dbReference type="InterPro" id="IPR036322">
    <property type="entry name" value="WD40_repeat_dom_sf"/>
</dbReference>
<evidence type="ECO:0000256" key="3">
    <source>
        <dbReference type="PROSITE-ProRule" id="PRU00221"/>
    </source>
</evidence>
<proteinExistence type="predicted"/>
<keyword evidence="2" id="KW-0677">Repeat</keyword>
<organism evidence="5 6">
    <name type="scientific">Hohenbuehelia grisea</name>
    <dbReference type="NCBI Taxonomy" id="104357"/>
    <lineage>
        <taxon>Eukaryota</taxon>
        <taxon>Fungi</taxon>
        <taxon>Dikarya</taxon>
        <taxon>Basidiomycota</taxon>
        <taxon>Agaricomycotina</taxon>
        <taxon>Agaricomycetes</taxon>
        <taxon>Agaricomycetidae</taxon>
        <taxon>Agaricales</taxon>
        <taxon>Pleurotineae</taxon>
        <taxon>Pleurotaceae</taxon>
        <taxon>Hohenbuehelia</taxon>
    </lineage>
</organism>
<dbReference type="SUPFAM" id="SSF82171">
    <property type="entry name" value="DPP6 N-terminal domain-like"/>
    <property type="match status" value="1"/>
</dbReference>
<dbReference type="InterPro" id="IPR019775">
    <property type="entry name" value="WD40_repeat_CS"/>
</dbReference>
<reference evidence="6" key="1">
    <citation type="submission" date="2024-06" db="EMBL/GenBank/DDBJ databases">
        <title>Multi-omics analyses provide insights into the biosynthesis of the anticancer antibiotic pleurotin in Hohenbuehelia grisea.</title>
        <authorList>
            <person name="Weaver J.A."/>
            <person name="Alberti F."/>
        </authorList>
    </citation>
    <scope>NUCLEOTIDE SEQUENCE [LARGE SCALE GENOMIC DNA]</scope>
    <source>
        <strain evidence="6">T-177</strain>
    </source>
</reference>
<dbReference type="Gene3D" id="2.130.10.10">
    <property type="entry name" value="YVTN repeat-like/Quinoprotein amine dehydrogenase"/>
    <property type="match status" value="4"/>
</dbReference>
<dbReference type="InterPro" id="IPR011045">
    <property type="entry name" value="N2O_reductase_N"/>
</dbReference>
<dbReference type="InterPro" id="IPR015943">
    <property type="entry name" value="WD40/YVTN_repeat-like_dom_sf"/>
</dbReference>
<dbReference type="InterPro" id="IPR001680">
    <property type="entry name" value="WD40_rpt"/>
</dbReference>
<name>A0ABR3JVS3_9AGAR</name>
<evidence type="ECO:0000256" key="4">
    <source>
        <dbReference type="SAM" id="Phobius"/>
    </source>
</evidence>
<protein>
    <submittedName>
        <fullName evidence="5">Uncharacterized protein</fullName>
    </submittedName>
</protein>
<keyword evidence="4" id="KW-0812">Transmembrane</keyword>
<dbReference type="Pfam" id="PF00400">
    <property type="entry name" value="WD40"/>
    <property type="match status" value="5"/>
</dbReference>
<feature type="repeat" description="WD" evidence="3">
    <location>
        <begin position="717"/>
        <end position="758"/>
    </location>
</feature>
<dbReference type="SUPFAM" id="SSF50974">
    <property type="entry name" value="Nitrous oxide reductase, N-terminal domain"/>
    <property type="match status" value="1"/>
</dbReference>
<keyword evidence="1 3" id="KW-0853">WD repeat</keyword>
<evidence type="ECO:0000313" key="5">
    <source>
        <dbReference type="EMBL" id="KAL0959201.1"/>
    </source>
</evidence>
<dbReference type="CDD" id="cd00200">
    <property type="entry name" value="WD40"/>
    <property type="match status" value="1"/>
</dbReference>
<dbReference type="InterPro" id="IPR020472">
    <property type="entry name" value="WD40_PAC1"/>
</dbReference>
<evidence type="ECO:0000256" key="2">
    <source>
        <dbReference type="ARBA" id="ARBA00022737"/>
    </source>
</evidence>
<evidence type="ECO:0000313" key="6">
    <source>
        <dbReference type="Proteomes" id="UP001556367"/>
    </source>
</evidence>
<sequence length="1214" mass="135143">MRAVPIDDEVHTTEDILKFVQHELEGGDAEHMVDDVAQSAQTSFECAALLCRELQDPRKLKSAAAQADFIRRLPGAPLYASYRVILLMNFDEEDIQLLKVFRCLMGWIHSFRSPQSRAVIREIATLLLSGPQETSDADRILSSLGSLLSGTGPSDDNSPVSPLHASLRDFFEDPVESGSFYIHLGPRIHEDLSWACLKLMNSHLKFNICALESPFIPNNEIDDLDRRIQKYISPGLRYACFSAPYHMEESLASSGLSKTLMRAIVFHRGTFIVVMVIVLIVTNITTAVLLLSISAVLFLHCANLGIPEVFRKPEKSVPFRREASFLRRAAFEMSAEIHFLLRRMLSCRVHSPMIDKCRVSLSRYLSSGEGRDVTKQLKLFAEEYFLYWLEAHSWMQSDHDAPEAQLPLFLGFTKSKGFADLYAVFCDFIKFEKWFREGYRTSAPQLYYSGLTFAPTNSIISQIYRHKFHHLVADTQGCDLDWPSSDPLVIRGEHTSFVFSPKGDRIASSARFRGSIQIWNSETGEQLNEICVADEPLVIFDSSIAFSQDGTQLMACAMTIGAQIHRPNLVTWDLNTGQKIGRSYVEPDKAQFLHSNWSSPSDTSLMRKYWHESIMQELDQNDPQYSTTSVAISVERRLIALGLSNGDILVWDSFAKKRVCMFSGHQEDPCPGKVLAGLTFASIAFSPDGRCIASCLSQDGVIRLWEPSAGKQVGGIQTRHEGGVTSVLFSHNRKRIASAGKDGMIIIWDVATGLSLWKALVEYKVDRIVMGFSPDERRLASLCNGKIRLWEMPTEDEYLSVGLAPPPSKTSSKSDFSRQRFKARDIRSKGEIETTHRKVIIPLAFAANNTITSAAYELSEAHSKWDDLLGWRTLWERQSTSRSCLAISPDGTLLALSAPVATQASSNPGDAGTVITVRDTNTAKGITEIRIEGHITTTDVVFSMDGAQIAVGLREYAHYGSIAVFEVKTGRRMAELAVHDFQVTSHMLLASYRARCGRREGWNGDGHNLEFSSVSISSDGQRIAAASNDARIRIWDVTTSSVVCVMHGSDEPITCLTFSPDGVYIASGSDASDAVSFRSAGTIRIWNASTGQQVGKPVQGHESYVHSIVFSPDGSRLASGSGDGTVRIWRLDIQHYLYRSRDLMGKEREWMEHAGGKSTPRVLWIPHRYRGHAFIMAPSPCEDIIASNDDPTIALRFVGSESMAARWVNQSSSI</sequence>
<feature type="repeat" description="WD" evidence="3">
    <location>
        <begin position="1004"/>
        <end position="1045"/>
    </location>
</feature>
<accession>A0ABR3JVS3</accession>